<evidence type="ECO:0000256" key="2">
    <source>
        <dbReference type="SAM" id="MobiDB-lite"/>
    </source>
</evidence>
<evidence type="ECO:0000313" key="4">
    <source>
        <dbReference type="EMBL" id="KAK7717977.1"/>
    </source>
</evidence>
<feature type="domain" description="Heterokaryon incompatibility" evidence="3">
    <location>
        <begin position="322"/>
        <end position="470"/>
    </location>
</feature>
<comment type="caution">
    <text evidence="4">The sequence shown here is derived from an EMBL/GenBank/DDBJ whole genome shotgun (WGS) entry which is preliminary data.</text>
</comment>
<dbReference type="PANTHER" id="PTHR33112:SF16">
    <property type="entry name" value="HETEROKARYON INCOMPATIBILITY DOMAIN-CONTAINING PROTEIN"/>
    <property type="match status" value="1"/>
</dbReference>
<evidence type="ECO:0000313" key="5">
    <source>
        <dbReference type="Proteomes" id="UP001430848"/>
    </source>
</evidence>
<keyword evidence="1" id="KW-0175">Coiled coil</keyword>
<feature type="region of interest" description="Disordered" evidence="2">
    <location>
        <begin position="1"/>
        <end position="37"/>
    </location>
</feature>
<organism evidence="4 5">
    <name type="scientific">Diaporthe eres</name>
    <name type="common">Phomopsis oblonga</name>
    <dbReference type="NCBI Taxonomy" id="83184"/>
    <lineage>
        <taxon>Eukaryota</taxon>
        <taxon>Fungi</taxon>
        <taxon>Dikarya</taxon>
        <taxon>Ascomycota</taxon>
        <taxon>Pezizomycotina</taxon>
        <taxon>Sordariomycetes</taxon>
        <taxon>Sordariomycetidae</taxon>
        <taxon>Diaporthales</taxon>
        <taxon>Diaporthaceae</taxon>
        <taxon>Diaporthe</taxon>
        <taxon>Diaporthe eres species complex</taxon>
    </lineage>
</organism>
<proteinExistence type="predicted"/>
<name>A0ABR1NWH3_DIAER</name>
<dbReference type="InterPro" id="IPR010730">
    <property type="entry name" value="HET"/>
</dbReference>
<dbReference type="PANTHER" id="PTHR33112">
    <property type="entry name" value="DOMAIN PROTEIN, PUTATIVE-RELATED"/>
    <property type="match status" value="1"/>
</dbReference>
<reference evidence="4 5" key="1">
    <citation type="submission" date="2024-02" db="EMBL/GenBank/DDBJ databases">
        <title>De novo assembly and annotation of 12 fungi associated with fruit tree decline syndrome in Ontario, Canada.</title>
        <authorList>
            <person name="Sulman M."/>
            <person name="Ellouze W."/>
            <person name="Ilyukhin E."/>
        </authorList>
    </citation>
    <scope>NUCLEOTIDE SEQUENCE [LARGE SCALE GENOMIC DNA]</scope>
    <source>
        <strain evidence="4 5">M169</strain>
    </source>
</reference>
<dbReference type="Pfam" id="PF06985">
    <property type="entry name" value="HET"/>
    <property type="match status" value="1"/>
</dbReference>
<evidence type="ECO:0000256" key="1">
    <source>
        <dbReference type="SAM" id="Coils"/>
    </source>
</evidence>
<feature type="region of interest" description="Disordered" evidence="2">
    <location>
        <begin position="924"/>
        <end position="943"/>
    </location>
</feature>
<dbReference type="Proteomes" id="UP001430848">
    <property type="component" value="Unassembled WGS sequence"/>
</dbReference>
<keyword evidence="5" id="KW-1185">Reference proteome</keyword>
<protein>
    <recommendedName>
        <fullName evidence="3">Heterokaryon incompatibility domain-containing protein</fullName>
    </recommendedName>
</protein>
<sequence>MDRNNDKGPEGTMSDAVASPDSPEACSSNQPPDTAVKSNQDLMDLFQRRGAKINARREAHRNEKRQDVDILSDRDLERLTITLNNDTEGDQRIVAKATKDQHERFKQYKHHSFVKRWEPLSHDAPLDDEWFISDPEVLPEDDPGYLCEMCRHLDFAALFNKRGISGNNVPSTPTQIKVYGLWKIVQDDGNTCAFCGLLRRKITEGGSISGVSDDDIRDCQFYINVLDEGPEYALRLEIQLEVEGRTVERFVVQRVEEDPQQPLAGRFVQQDRAEMDRLRQWLQICDDTHPSSGEGLGRDLVSLRAIDTEELRVREVETPCRYACLSYVWGKGSQIQYTTDTKDSLEAPNGLQVADLPPTIKAAIKVTKEAGLRYLWVDALCILQDDPSDKAKIISTMGPIYGGAALTIVASANSDPHEGLPGMGTAPRPVSQDKATFQGMTVAVDLHDPRQTIPDIDESLWSSRAWTFQERALSARSVYFTRSQMVFKCVHSAAMLEETVPVPDPEFRHAAIEDQAESDLISLLWFHPSLNRWQNKGFSTRGEEAKIMITGDVDVKSYMQMSIKERRKIAPVFDIAVDAPRDFMGSLGGADGSTPWDLYRRAVDDYTKRKLSWESDAVNAFAGVEHIVRQGMNAKFWSGLPSFAFEQALLWKAAEPLELRCQNDNAIFPSWSWAAWRGQVSYSGRGWKNSVHWEPLPVIRWYVRKDPQWFVDRFKAERDRTEEEIEAYTAQLSKARLLLSELDSFRHVDTMDNDGWALEHDEEYNRHIYSHDAYPGVRLTYPVDLPGQIIDDRPDTNGVLLFKAHVVPVILCDMKETPFKMEVEDRFLQLGTNDESRSANHRPAWQRIVYHQGYRAGFLTLNNDEWLPYERDGCEYHLAAISRGSLPQVPPPPSGWDHYWNMEPRKIHYHLLHEEWTLGLSNADAPNETAEPSTWPRSEDGDPHWDTGRFNGIAAFDVYEVLLLMTRNGRSLRMGAGRISYCAFAAAKPSEMLVKLS</sequence>
<evidence type="ECO:0000259" key="3">
    <source>
        <dbReference type="Pfam" id="PF06985"/>
    </source>
</evidence>
<feature type="coiled-coil region" evidence="1">
    <location>
        <begin position="711"/>
        <end position="738"/>
    </location>
</feature>
<feature type="compositionally biased region" description="Polar residues" evidence="2">
    <location>
        <begin position="25"/>
        <end position="37"/>
    </location>
</feature>
<gene>
    <name evidence="4" type="ORF">SLS63_010628</name>
</gene>
<dbReference type="EMBL" id="JAKNSF020000090">
    <property type="protein sequence ID" value="KAK7717977.1"/>
    <property type="molecule type" value="Genomic_DNA"/>
</dbReference>
<accession>A0ABR1NWH3</accession>